<dbReference type="Proteomes" id="UP000507470">
    <property type="component" value="Unassembled WGS sequence"/>
</dbReference>
<dbReference type="InterPro" id="IPR000182">
    <property type="entry name" value="GNAT_dom"/>
</dbReference>
<reference evidence="2 3" key="1">
    <citation type="submission" date="2020-06" db="EMBL/GenBank/DDBJ databases">
        <authorList>
            <person name="Li R."/>
            <person name="Bekaert M."/>
        </authorList>
    </citation>
    <scope>NUCLEOTIDE SEQUENCE [LARGE SCALE GENOMIC DNA]</scope>
    <source>
        <strain evidence="3">wild</strain>
    </source>
</reference>
<dbReference type="Gene3D" id="3.40.630.30">
    <property type="match status" value="1"/>
</dbReference>
<gene>
    <name evidence="2" type="ORF">MCOR_8216</name>
</gene>
<dbReference type="AlphaFoldDB" id="A0A6J8AIK7"/>
<dbReference type="Pfam" id="PF24066">
    <property type="entry name" value="Hisat_C"/>
    <property type="match status" value="1"/>
</dbReference>
<evidence type="ECO:0000313" key="2">
    <source>
        <dbReference type="EMBL" id="CAC5368768.1"/>
    </source>
</evidence>
<dbReference type="InterPro" id="IPR016181">
    <property type="entry name" value="Acyl_CoA_acyltransferase"/>
</dbReference>
<dbReference type="OrthoDB" id="6086192at2759"/>
<feature type="domain" description="N-acetyltransferase" evidence="1">
    <location>
        <begin position="22"/>
        <end position="154"/>
    </location>
</feature>
<organism evidence="2 3">
    <name type="scientific">Mytilus coruscus</name>
    <name type="common">Sea mussel</name>
    <dbReference type="NCBI Taxonomy" id="42192"/>
    <lineage>
        <taxon>Eukaryota</taxon>
        <taxon>Metazoa</taxon>
        <taxon>Spiralia</taxon>
        <taxon>Lophotrochozoa</taxon>
        <taxon>Mollusca</taxon>
        <taxon>Bivalvia</taxon>
        <taxon>Autobranchia</taxon>
        <taxon>Pteriomorphia</taxon>
        <taxon>Mytilida</taxon>
        <taxon>Mytiloidea</taxon>
        <taxon>Mytilidae</taxon>
        <taxon>Mytilinae</taxon>
        <taxon>Mytilus</taxon>
    </lineage>
</organism>
<proteinExistence type="predicted"/>
<dbReference type="GO" id="GO:0016747">
    <property type="term" value="F:acyltransferase activity, transferring groups other than amino-acyl groups"/>
    <property type="evidence" value="ECO:0007669"/>
    <property type="project" value="InterPro"/>
</dbReference>
<protein>
    <recommendedName>
        <fullName evidence="1">N-acetyltransferase domain-containing protein</fullName>
    </recommendedName>
</protein>
<evidence type="ECO:0000313" key="3">
    <source>
        <dbReference type="Proteomes" id="UP000507470"/>
    </source>
</evidence>
<dbReference type="SUPFAM" id="SSF55729">
    <property type="entry name" value="Acyl-CoA N-acyltransferases (Nat)"/>
    <property type="match status" value="1"/>
</dbReference>
<dbReference type="PANTHER" id="PTHR47403">
    <property type="entry name" value="LOC100145250 PROTEIN"/>
    <property type="match status" value="1"/>
</dbReference>
<accession>A0A6J8AIK7</accession>
<keyword evidence="3" id="KW-1185">Reference proteome</keyword>
<dbReference type="EMBL" id="CACVKT020001498">
    <property type="protein sequence ID" value="CAC5368768.1"/>
    <property type="molecule type" value="Genomic_DNA"/>
</dbReference>
<dbReference type="PANTHER" id="PTHR47403:SF6">
    <property type="entry name" value="N-ACETYLTRANSFERASE DOMAIN-CONTAINING PROTEIN"/>
    <property type="match status" value="1"/>
</dbReference>
<dbReference type="InterPro" id="IPR056483">
    <property type="entry name" value="Hisat_C"/>
</dbReference>
<name>A0A6J8AIK7_MYTCO</name>
<dbReference type="PROSITE" id="PS51186">
    <property type="entry name" value="GNAT"/>
    <property type="match status" value="1"/>
</dbReference>
<evidence type="ECO:0000259" key="1">
    <source>
        <dbReference type="PROSITE" id="PS51186"/>
    </source>
</evidence>
<sequence length="330" mass="37407">MSSSESIGCGANKQGMSDLDKIEVRRVSEADYDDVMSIRSAIYCGYDYLPFSYRSLITHSHNEGYAAVINGKFAAFCFVSKVDGGETAVSRASRVNKQYEGFGVYKALTLIIEKRLFSDGTVLNDAVVYSEGNQKMVIATSRGEYTLLMKRTFIVYKVDCEKMTVLSQGTHPTKHTRILNAVDLETAFKSSKVCSTLFPEERIMCNQVPYRLKGPNIPLIVSEVSLIVGTTVPEWSLVTCGVYYRSENGHTYTLEVYGNCDFIKEHLVLHFQHALQCCHKEVDIIFFCNENEASKIDIEMKELQFRNVDFNSQQCLLLKRELNKYSYESN</sequence>